<dbReference type="GO" id="GO:0005634">
    <property type="term" value="C:nucleus"/>
    <property type="evidence" value="ECO:0007669"/>
    <property type="project" value="UniProtKB-SubCell"/>
</dbReference>
<dbReference type="InParanoid" id="A0A1Y1YJM6"/>
<sequence length="320" mass="35650">MFSIKHLVDSEADSRVPNKHLAFTSTVGADLAQTEARTRVLERADTMKYLRKLKSRLAYATFKVDRGWESRSFEEVKHLYQETRSSAEETSHNNVPSTRTTPATSEPEFVVPRTPVSVRHKRKQTEEPKSRPLTPRPTFSSSKNIQNHQNVKGRSGTSLGAKANQRSTKEPSSKLLNKSKVMVADKENQKPNPIGAFEWKYTTPPRSLSERTLCGQQPPCQPNFLASIGPNGTKTPLENVQRQSRSTSPAFEAAETIMMLSSPRPSTPITPRYSPLENSPPPGSGLEMQPLQQAYQDGDLFNSAKDPLNLLVATASYFPK</sequence>
<evidence type="ECO:0000256" key="4">
    <source>
        <dbReference type="ARBA" id="ARBA00022490"/>
    </source>
</evidence>
<dbReference type="InterPro" id="IPR013734">
    <property type="entry name" value="TF_Nrm1/Whi5"/>
</dbReference>
<keyword evidence="7" id="KW-0804">Transcription</keyword>
<evidence type="ECO:0000313" key="11">
    <source>
        <dbReference type="Proteomes" id="UP000193498"/>
    </source>
</evidence>
<keyword evidence="4" id="KW-0963">Cytoplasm</keyword>
<evidence type="ECO:0000256" key="2">
    <source>
        <dbReference type="ARBA" id="ARBA00004496"/>
    </source>
</evidence>
<evidence type="ECO:0000256" key="8">
    <source>
        <dbReference type="ARBA" id="ARBA00023242"/>
    </source>
</evidence>
<dbReference type="EMBL" id="MCFE01000118">
    <property type="protein sequence ID" value="ORX98209.1"/>
    <property type="molecule type" value="Genomic_DNA"/>
</dbReference>
<keyword evidence="6" id="KW-0805">Transcription regulation</keyword>
<proteinExistence type="inferred from homology"/>
<evidence type="ECO:0000256" key="1">
    <source>
        <dbReference type="ARBA" id="ARBA00004123"/>
    </source>
</evidence>
<evidence type="ECO:0000256" key="5">
    <source>
        <dbReference type="ARBA" id="ARBA00022491"/>
    </source>
</evidence>
<keyword evidence="5" id="KW-0678">Repressor</keyword>
<comment type="similarity">
    <text evidence="3">Belongs to the WHI5/NRM1 family.</text>
</comment>
<evidence type="ECO:0000256" key="7">
    <source>
        <dbReference type="ARBA" id="ARBA00023163"/>
    </source>
</evidence>
<keyword evidence="11" id="KW-1185">Reference proteome</keyword>
<gene>
    <name evidence="10" type="ORF">K493DRAFT_313754</name>
</gene>
<dbReference type="AlphaFoldDB" id="A0A1Y1YJM6"/>
<protein>
    <submittedName>
        <fullName evidence="10">Uncharacterized protein</fullName>
    </submittedName>
</protein>
<feature type="compositionally biased region" description="Polar residues" evidence="9">
    <location>
        <begin position="137"/>
        <end position="158"/>
    </location>
</feature>
<feature type="region of interest" description="Disordered" evidence="9">
    <location>
        <begin position="259"/>
        <end position="289"/>
    </location>
</feature>
<comment type="subcellular location">
    <subcellularLocation>
        <location evidence="2">Cytoplasm</location>
    </subcellularLocation>
    <subcellularLocation>
        <location evidence="1">Nucleus</location>
    </subcellularLocation>
</comment>
<feature type="compositionally biased region" description="Low complexity" evidence="9">
    <location>
        <begin position="261"/>
        <end position="275"/>
    </location>
</feature>
<organism evidence="10 11">
    <name type="scientific">Basidiobolus meristosporus CBS 931.73</name>
    <dbReference type="NCBI Taxonomy" id="1314790"/>
    <lineage>
        <taxon>Eukaryota</taxon>
        <taxon>Fungi</taxon>
        <taxon>Fungi incertae sedis</taxon>
        <taxon>Zoopagomycota</taxon>
        <taxon>Entomophthoromycotina</taxon>
        <taxon>Basidiobolomycetes</taxon>
        <taxon>Basidiobolales</taxon>
        <taxon>Basidiobolaceae</taxon>
        <taxon>Basidiobolus</taxon>
    </lineage>
</organism>
<feature type="region of interest" description="Disordered" evidence="9">
    <location>
        <begin position="83"/>
        <end position="177"/>
    </location>
</feature>
<dbReference type="GO" id="GO:0005737">
    <property type="term" value="C:cytoplasm"/>
    <property type="evidence" value="ECO:0007669"/>
    <property type="project" value="UniProtKB-SubCell"/>
</dbReference>
<dbReference type="Pfam" id="PF08528">
    <property type="entry name" value="Whi5"/>
    <property type="match status" value="1"/>
</dbReference>
<dbReference type="Proteomes" id="UP000193498">
    <property type="component" value="Unassembled WGS sequence"/>
</dbReference>
<reference evidence="10 11" key="1">
    <citation type="submission" date="2016-07" db="EMBL/GenBank/DDBJ databases">
        <title>Pervasive Adenine N6-methylation of Active Genes in Fungi.</title>
        <authorList>
            <consortium name="DOE Joint Genome Institute"/>
            <person name="Mondo S.J."/>
            <person name="Dannebaum R.O."/>
            <person name="Kuo R.C."/>
            <person name="Labutti K."/>
            <person name="Haridas S."/>
            <person name="Kuo A."/>
            <person name="Salamov A."/>
            <person name="Ahrendt S.R."/>
            <person name="Lipzen A."/>
            <person name="Sullivan W."/>
            <person name="Andreopoulos W.B."/>
            <person name="Clum A."/>
            <person name="Lindquist E."/>
            <person name="Daum C."/>
            <person name="Ramamoorthy G.K."/>
            <person name="Gryganskyi A."/>
            <person name="Culley D."/>
            <person name="Magnuson J.K."/>
            <person name="James T.Y."/>
            <person name="O'Malley M.A."/>
            <person name="Stajich J.E."/>
            <person name="Spatafora J.W."/>
            <person name="Visel A."/>
            <person name="Grigoriev I.V."/>
        </authorList>
    </citation>
    <scope>NUCLEOTIDE SEQUENCE [LARGE SCALE GENOMIC DNA]</scope>
    <source>
        <strain evidence="10 11">CBS 931.73</strain>
    </source>
</reference>
<dbReference type="OrthoDB" id="2359117at2759"/>
<feature type="compositionally biased region" description="Polar residues" evidence="9">
    <location>
        <begin position="92"/>
        <end position="104"/>
    </location>
</feature>
<keyword evidence="8" id="KW-0539">Nucleus</keyword>
<comment type="caution">
    <text evidence="10">The sequence shown here is derived from an EMBL/GenBank/DDBJ whole genome shotgun (WGS) entry which is preliminary data.</text>
</comment>
<evidence type="ECO:0000313" key="10">
    <source>
        <dbReference type="EMBL" id="ORX98209.1"/>
    </source>
</evidence>
<evidence type="ECO:0000256" key="3">
    <source>
        <dbReference type="ARBA" id="ARBA00006922"/>
    </source>
</evidence>
<name>A0A1Y1YJM6_9FUNG</name>
<evidence type="ECO:0000256" key="6">
    <source>
        <dbReference type="ARBA" id="ARBA00023015"/>
    </source>
</evidence>
<accession>A0A1Y1YJM6</accession>
<evidence type="ECO:0000256" key="9">
    <source>
        <dbReference type="SAM" id="MobiDB-lite"/>
    </source>
</evidence>